<proteinExistence type="predicted"/>
<evidence type="ECO:0000313" key="1">
    <source>
        <dbReference type="EMBL" id="CAI3549817.1"/>
    </source>
</evidence>
<dbReference type="AlphaFoldDB" id="A0AAD1YG47"/>
<dbReference type="InterPro" id="IPR009951">
    <property type="entry name" value="Host-nuc_inhib_Gam"/>
</dbReference>
<comment type="caution">
    <text evidence="1">The sequence shown here is derived from an EMBL/GenBank/DDBJ whole genome shotgun (WGS) entry which is preliminary data.</text>
</comment>
<sequence length="170" mass="19783">MENALLNQELQEEVKENFKIENLEGATWAFRKLRAIEAKEAEIKSIAENERIRIDAWEKQQCNQYQSNKEYFEGLLSSYYAEEKAKDSKFKLSTPYGKVVSKKSDKWFYDDEQAIIDYCNVNQIDAIKVEEKLDKTSLKKICKNGVNQETGEVLPGIRIEKTETITVKVE</sequence>
<organism evidence="1 2">
    <name type="scientific">Clostridium neonatale</name>
    <dbReference type="NCBI Taxonomy" id="137838"/>
    <lineage>
        <taxon>Bacteria</taxon>
        <taxon>Bacillati</taxon>
        <taxon>Bacillota</taxon>
        <taxon>Clostridia</taxon>
        <taxon>Eubacteriales</taxon>
        <taxon>Clostridiaceae</taxon>
        <taxon>Clostridium</taxon>
    </lineage>
</organism>
<accession>A0AAD1YG47</accession>
<dbReference type="RefSeq" id="WP_317079926.1">
    <property type="nucleotide sequence ID" value="NZ_CAMTCP010000093.1"/>
</dbReference>
<name>A0AAD1YG47_9CLOT</name>
<evidence type="ECO:0008006" key="3">
    <source>
        <dbReference type="Google" id="ProtNLM"/>
    </source>
</evidence>
<reference evidence="1" key="1">
    <citation type="submission" date="2022-10" db="EMBL/GenBank/DDBJ databases">
        <authorList>
            <person name="Aires J."/>
            <person name="Mesa V."/>
        </authorList>
    </citation>
    <scope>NUCLEOTIDE SEQUENCE</scope>
    <source>
        <strain evidence="1">Clostridium neonatale JD116</strain>
    </source>
</reference>
<dbReference type="GO" id="GO:0042262">
    <property type="term" value="P:DNA protection"/>
    <property type="evidence" value="ECO:0007669"/>
    <property type="project" value="InterPro"/>
</dbReference>
<evidence type="ECO:0000313" key="2">
    <source>
        <dbReference type="Proteomes" id="UP001189143"/>
    </source>
</evidence>
<dbReference type="SUPFAM" id="SSF161266">
    <property type="entry name" value="Gam-like"/>
    <property type="match status" value="1"/>
</dbReference>
<protein>
    <recommendedName>
        <fullName evidence="3">Bacteriophage Mu Gam like protein</fullName>
    </recommendedName>
</protein>
<dbReference type="GO" id="GO:0003690">
    <property type="term" value="F:double-stranded DNA binding"/>
    <property type="evidence" value="ECO:0007669"/>
    <property type="project" value="InterPro"/>
</dbReference>
<dbReference type="EMBL" id="CAMTCP010000093">
    <property type="protein sequence ID" value="CAI3549817.1"/>
    <property type="molecule type" value="Genomic_DNA"/>
</dbReference>
<dbReference type="Proteomes" id="UP001189143">
    <property type="component" value="Unassembled WGS sequence"/>
</dbReference>
<gene>
    <name evidence="1" type="ORF">CNEO2_1840002</name>
</gene>
<dbReference type="Pfam" id="PF07352">
    <property type="entry name" value="Phage_Mu_Gam"/>
    <property type="match status" value="1"/>
</dbReference>